<dbReference type="NCBIfam" id="TIGR02127">
    <property type="entry name" value="pyrF_sub2"/>
    <property type="match status" value="1"/>
</dbReference>
<evidence type="ECO:0000259" key="8">
    <source>
        <dbReference type="SMART" id="SM00934"/>
    </source>
</evidence>
<evidence type="ECO:0000256" key="6">
    <source>
        <dbReference type="ARBA" id="ARBA00049157"/>
    </source>
</evidence>
<sequence>MLGDMTFFERLAARIQETDSRVCLGIDPRPEAHPLTHPDRFAGDPAQVAKAAVYYFQAILEATAPLVACAKLQAAFFEVLGIPGLIAMAQLIADLKARGVPVIVDAKRGDIGSTAEAYARAYLGDGVFGADALTVNPYLGGDGLAPFAEQAARAGRGVFVLVRTSNPRAAELQDLELRGGQRLYERVAESVAALAEGCRGGARYAPVGAVVGGTAPEALAALRARLPHVWFLVPGYGAQGGRPEGVAGAFDAEGLGAVVSSSRALTYCSDGADFAERAREAAAEMRRAINRALGGR</sequence>
<dbReference type="InterPro" id="IPR011060">
    <property type="entry name" value="RibuloseP-bd_barrel"/>
</dbReference>
<evidence type="ECO:0000313" key="9">
    <source>
        <dbReference type="EMBL" id="ADI13948.1"/>
    </source>
</evidence>
<evidence type="ECO:0000313" key="10">
    <source>
        <dbReference type="Proteomes" id="UP000000379"/>
    </source>
</evidence>
<feature type="active site" description="Proton donor" evidence="7">
    <location>
        <position position="107"/>
    </location>
</feature>
<dbReference type="InterPro" id="IPR001754">
    <property type="entry name" value="OMPdeCOase_dom"/>
</dbReference>
<dbReference type="InterPro" id="IPR011995">
    <property type="entry name" value="OMPdecase_type-2"/>
</dbReference>
<accession>D7CU50</accession>
<dbReference type="HOGENOM" id="CLU_060704_1_1_0"/>
<gene>
    <name evidence="7" type="primary">pyrF</name>
    <name evidence="9" type="ordered locus">Trad_0814</name>
</gene>
<dbReference type="EMBL" id="CP002049">
    <property type="protein sequence ID" value="ADI13948.1"/>
    <property type="molecule type" value="Genomic_DNA"/>
</dbReference>
<dbReference type="PANTHER" id="PTHR43375">
    <property type="entry name" value="OROTIDINE 5'-PHOSPHATE DECARBOXYLASE"/>
    <property type="match status" value="1"/>
</dbReference>
<dbReference type="HAMAP" id="MF_01215">
    <property type="entry name" value="OMPdecase_type2"/>
    <property type="match status" value="1"/>
</dbReference>
<evidence type="ECO:0000256" key="5">
    <source>
        <dbReference type="ARBA" id="ARBA00023239"/>
    </source>
</evidence>
<dbReference type="GO" id="GO:0044205">
    <property type="term" value="P:'de novo' UMP biosynthetic process"/>
    <property type="evidence" value="ECO:0007669"/>
    <property type="project" value="UniProtKB-UniRule"/>
</dbReference>
<dbReference type="InterPro" id="IPR013785">
    <property type="entry name" value="Aldolase_TIM"/>
</dbReference>
<comment type="pathway">
    <text evidence="1 7">Pyrimidine metabolism; UMP biosynthesis via de novo pathway; UMP from orotate: step 2/2.</text>
</comment>
<keyword evidence="3 7" id="KW-0210">Decarboxylase</keyword>
<dbReference type="EC" id="4.1.1.23" evidence="7"/>
<evidence type="ECO:0000256" key="3">
    <source>
        <dbReference type="ARBA" id="ARBA00022793"/>
    </source>
</evidence>
<proteinExistence type="inferred from homology"/>
<dbReference type="eggNOG" id="COG0284">
    <property type="taxonomic scope" value="Bacteria"/>
</dbReference>
<keyword evidence="10" id="KW-1185">Reference proteome</keyword>
<dbReference type="KEGG" id="tra:Trad_0814"/>
<keyword evidence="5 7" id="KW-0456">Lyase</keyword>
<keyword evidence="4 7" id="KW-0665">Pyrimidine biosynthesis</keyword>
<dbReference type="PANTHER" id="PTHR43375:SF1">
    <property type="entry name" value="OROTIDINE 5'-PHOSPHATE DECARBOXYLASE"/>
    <property type="match status" value="1"/>
</dbReference>
<evidence type="ECO:0000256" key="1">
    <source>
        <dbReference type="ARBA" id="ARBA00004861"/>
    </source>
</evidence>
<dbReference type="CDD" id="cd04725">
    <property type="entry name" value="OMP_decarboxylase_like"/>
    <property type="match status" value="1"/>
</dbReference>
<protein>
    <recommendedName>
        <fullName evidence="7">Orotidine 5'-phosphate decarboxylase</fullName>
        <ecNumber evidence="7">4.1.1.23</ecNumber>
    </recommendedName>
    <alternativeName>
        <fullName evidence="7">OMP decarboxylase</fullName>
        <shortName evidence="7">OMPDCase</shortName>
        <shortName evidence="7">OMPdecase</shortName>
    </alternativeName>
</protein>
<dbReference type="OrthoDB" id="9808470at2"/>
<dbReference type="InterPro" id="IPR018089">
    <property type="entry name" value="OMPdecase_AS"/>
</dbReference>
<reference evidence="10" key="1">
    <citation type="submission" date="2010-05" db="EMBL/GenBank/DDBJ databases">
        <title>The complete genome of Truepera radiovictris DSM 17093.</title>
        <authorList>
            <consortium name="US DOE Joint Genome Institute (JGI-PGF)"/>
            <person name="Lucas S."/>
            <person name="Copeland A."/>
            <person name="Lapidus A."/>
            <person name="Glavina del Rio T."/>
            <person name="Dalin E."/>
            <person name="Tice H."/>
            <person name="Bruce D."/>
            <person name="Goodwin L."/>
            <person name="Pitluck S."/>
            <person name="Kyrpides N."/>
            <person name="Mavromatis K."/>
            <person name="Ovchinnikova G."/>
            <person name="Munk A.C."/>
            <person name="Detter J.C."/>
            <person name="Han C."/>
            <person name="Tapia R."/>
            <person name="Land M."/>
            <person name="Hauser L."/>
            <person name="Markowitz V."/>
            <person name="Cheng J.-F."/>
            <person name="Hugenholtz P."/>
            <person name="Woyke T."/>
            <person name="Wu D."/>
            <person name="Tindall B."/>
            <person name="Pomrenke H.G."/>
            <person name="Brambilla E."/>
            <person name="Klenk H.-P."/>
            <person name="Eisen J.A."/>
        </authorList>
    </citation>
    <scope>NUCLEOTIDE SEQUENCE [LARGE SCALE GENOMIC DNA]</scope>
    <source>
        <strain evidence="10">DSM 17093 / CIP 108686 / LMG 22925 / RQ-24</strain>
    </source>
</reference>
<dbReference type="SUPFAM" id="SSF51366">
    <property type="entry name" value="Ribulose-phoshate binding barrel"/>
    <property type="match status" value="1"/>
</dbReference>
<dbReference type="Proteomes" id="UP000000379">
    <property type="component" value="Chromosome"/>
</dbReference>
<dbReference type="GO" id="GO:0006207">
    <property type="term" value="P:'de novo' pyrimidine nucleobase biosynthetic process"/>
    <property type="evidence" value="ECO:0007669"/>
    <property type="project" value="InterPro"/>
</dbReference>
<name>D7CU50_TRURR</name>
<evidence type="ECO:0000256" key="4">
    <source>
        <dbReference type="ARBA" id="ARBA00022975"/>
    </source>
</evidence>
<dbReference type="Pfam" id="PF00215">
    <property type="entry name" value="OMPdecase"/>
    <property type="match status" value="1"/>
</dbReference>
<dbReference type="GO" id="GO:0004590">
    <property type="term" value="F:orotidine-5'-phosphate decarboxylase activity"/>
    <property type="evidence" value="ECO:0007669"/>
    <property type="project" value="UniProtKB-UniRule"/>
</dbReference>
<dbReference type="AlphaFoldDB" id="D7CU50"/>
<dbReference type="SMART" id="SM00934">
    <property type="entry name" value="OMPdecase"/>
    <property type="match status" value="1"/>
</dbReference>
<reference evidence="9 10" key="2">
    <citation type="journal article" date="2011" name="Stand. Genomic Sci.">
        <title>Complete genome sequence of Truepera radiovictrix type strain (RQ-24).</title>
        <authorList>
            <person name="Ivanova N."/>
            <person name="Rohde C."/>
            <person name="Munk C."/>
            <person name="Nolan M."/>
            <person name="Lucas S."/>
            <person name="Del Rio T.G."/>
            <person name="Tice H."/>
            <person name="Deshpande S."/>
            <person name="Cheng J.F."/>
            <person name="Tapia R."/>
            <person name="Han C."/>
            <person name="Goodwin L."/>
            <person name="Pitluck S."/>
            <person name="Liolios K."/>
            <person name="Mavromatis K."/>
            <person name="Mikhailova N."/>
            <person name="Pati A."/>
            <person name="Chen A."/>
            <person name="Palaniappan K."/>
            <person name="Land M."/>
            <person name="Hauser L."/>
            <person name="Chang Y.J."/>
            <person name="Jeffries C.D."/>
            <person name="Brambilla E."/>
            <person name="Rohde M."/>
            <person name="Goker M."/>
            <person name="Tindall B.J."/>
            <person name="Woyke T."/>
            <person name="Bristow J."/>
            <person name="Eisen J.A."/>
            <person name="Markowitz V."/>
            <person name="Hugenholtz P."/>
            <person name="Kyrpides N.C."/>
            <person name="Klenk H.P."/>
            <person name="Lapidus A."/>
        </authorList>
    </citation>
    <scope>NUCLEOTIDE SEQUENCE [LARGE SCALE GENOMIC DNA]</scope>
    <source>
        <strain evidence="10">DSM 17093 / CIP 108686 / LMG 22925 / RQ-24</strain>
    </source>
</reference>
<dbReference type="STRING" id="649638.Trad_0814"/>
<evidence type="ECO:0000256" key="7">
    <source>
        <dbReference type="HAMAP-Rule" id="MF_01215"/>
    </source>
</evidence>
<comment type="similarity">
    <text evidence="2 7">Belongs to the OMP decarboxylase family. Type 2 subfamily.</text>
</comment>
<dbReference type="UniPathway" id="UPA00070">
    <property type="reaction ID" value="UER00120"/>
</dbReference>
<dbReference type="PROSITE" id="PS00156">
    <property type="entry name" value="OMPDECASE"/>
    <property type="match status" value="1"/>
</dbReference>
<evidence type="ECO:0000256" key="2">
    <source>
        <dbReference type="ARBA" id="ARBA00008847"/>
    </source>
</evidence>
<feature type="domain" description="Orotidine 5'-phosphate decarboxylase" evidence="8">
    <location>
        <begin position="21"/>
        <end position="278"/>
    </location>
</feature>
<dbReference type="Gene3D" id="3.20.20.70">
    <property type="entry name" value="Aldolase class I"/>
    <property type="match status" value="1"/>
</dbReference>
<organism evidence="9 10">
    <name type="scientific">Truepera radiovictrix (strain DSM 17093 / CIP 108686 / LMG 22925 / RQ-24)</name>
    <dbReference type="NCBI Taxonomy" id="649638"/>
    <lineage>
        <taxon>Bacteria</taxon>
        <taxon>Thermotogati</taxon>
        <taxon>Deinococcota</taxon>
        <taxon>Deinococci</taxon>
        <taxon>Trueperales</taxon>
        <taxon>Trueperaceae</taxon>
        <taxon>Truepera</taxon>
    </lineage>
</organism>
<comment type="catalytic activity">
    <reaction evidence="6 7">
        <text>orotidine 5'-phosphate + H(+) = UMP + CO2</text>
        <dbReference type="Rhea" id="RHEA:11596"/>
        <dbReference type="ChEBI" id="CHEBI:15378"/>
        <dbReference type="ChEBI" id="CHEBI:16526"/>
        <dbReference type="ChEBI" id="CHEBI:57538"/>
        <dbReference type="ChEBI" id="CHEBI:57865"/>
        <dbReference type="EC" id="4.1.1.23"/>
    </reaction>
</comment>